<dbReference type="AlphaFoldDB" id="A0ABD0K0F3"/>
<dbReference type="Proteomes" id="UP001519460">
    <property type="component" value="Unassembled WGS sequence"/>
</dbReference>
<evidence type="ECO:0000313" key="2">
    <source>
        <dbReference type="Proteomes" id="UP001519460"/>
    </source>
</evidence>
<organism evidence="1 2">
    <name type="scientific">Batillaria attramentaria</name>
    <dbReference type="NCBI Taxonomy" id="370345"/>
    <lineage>
        <taxon>Eukaryota</taxon>
        <taxon>Metazoa</taxon>
        <taxon>Spiralia</taxon>
        <taxon>Lophotrochozoa</taxon>
        <taxon>Mollusca</taxon>
        <taxon>Gastropoda</taxon>
        <taxon>Caenogastropoda</taxon>
        <taxon>Sorbeoconcha</taxon>
        <taxon>Cerithioidea</taxon>
        <taxon>Batillariidae</taxon>
        <taxon>Batillaria</taxon>
    </lineage>
</organism>
<keyword evidence="2" id="KW-1185">Reference proteome</keyword>
<sequence length="71" mass="7833">MKRDEKARGGIERSKWNGSVAFAVQTLTRLVSGGKLDIGTSPGLDGFVEWATAVRTVLFFPLDVCAQHRQR</sequence>
<protein>
    <submittedName>
        <fullName evidence="1">Uncharacterized protein</fullName>
    </submittedName>
</protein>
<gene>
    <name evidence="1" type="ORF">BaRGS_00027965</name>
</gene>
<name>A0ABD0K0F3_9CAEN</name>
<evidence type="ECO:0000313" key="1">
    <source>
        <dbReference type="EMBL" id="KAK7480799.1"/>
    </source>
</evidence>
<accession>A0ABD0K0F3</accession>
<reference evidence="1 2" key="1">
    <citation type="journal article" date="2023" name="Sci. Data">
        <title>Genome assembly of the Korean intertidal mud-creeper Batillaria attramentaria.</title>
        <authorList>
            <person name="Patra A.K."/>
            <person name="Ho P.T."/>
            <person name="Jun S."/>
            <person name="Lee S.J."/>
            <person name="Kim Y."/>
            <person name="Won Y.J."/>
        </authorList>
    </citation>
    <scope>NUCLEOTIDE SEQUENCE [LARGE SCALE GENOMIC DNA]</scope>
    <source>
        <strain evidence="1">Wonlab-2016</strain>
    </source>
</reference>
<proteinExistence type="predicted"/>
<comment type="caution">
    <text evidence="1">The sequence shown here is derived from an EMBL/GenBank/DDBJ whole genome shotgun (WGS) entry which is preliminary data.</text>
</comment>
<dbReference type="EMBL" id="JACVVK020000274">
    <property type="protein sequence ID" value="KAK7480799.1"/>
    <property type="molecule type" value="Genomic_DNA"/>
</dbReference>